<proteinExistence type="predicted"/>
<dbReference type="Pfam" id="PF01494">
    <property type="entry name" value="FAD_binding_3"/>
    <property type="match status" value="1"/>
</dbReference>
<dbReference type="SUPFAM" id="SSF51905">
    <property type="entry name" value="FAD/NAD(P)-binding domain"/>
    <property type="match status" value="1"/>
</dbReference>
<dbReference type="GO" id="GO:0004497">
    <property type="term" value="F:monooxygenase activity"/>
    <property type="evidence" value="ECO:0007669"/>
    <property type="project" value="UniProtKB-KW"/>
</dbReference>
<dbReference type="EMBL" id="AWFB01000029">
    <property type="protein sequence ID" value="RAN32703.1"/>
    <property type="molecule type" value="Genomic_DNA"/>
</dbReference>
<keyword evidence="5" id="KW-0503">Monooxygenase</keyword>
<dbReference type="InterPro" id="IPR036188">
    <property type="entry name" value="FAD/NAD-bd_sf"/>
</dbReference>
<dbReference type="AlphaFoldDB" id="A0A062U195"/>
<dbReference type="Proteomes" id="UP000249123">
    <property type="component" value="Unassembled WGS sequence"/>
</dbReference>
<dbReference type="RefSeq" id="WP_034827150.1">
    <property type="nucleotide sequence ID" value="NZ_AWFA01000027.1"/>
</dbReference>
<keyword evidence="4" id="KW-0560">Oxidoreductase</keyword>
<gene>
    <name evidence="7" type="ORF">HY3_14485</name>
</gene>
<feature type="domain" description="FAD-binding" evidence="6">
    <location>
        <begin position="2"/>
        <end position="342"/>
    </location>
</feature>
<comment type="caution">
    <text evidence="7">The sequence shown here is derived from an EMBL/GenBank/DDBJ whole genome shotgun (WGS) entry which is preliminary data.</text>
</comment>
<dbReference type="PANTHER" id="PTHR13789:SF318">
    <property type="entry name" value="GERANYLGERANYL DIPHOSPHATE REDUCTASE"/>
    <property type="match status" value="1"/>
</dbReference>
<dbReference type="PRINTS" id="PR00420">
    <property type="entry name" value="RNGMNOXGNASE"/>
</dbReference>
<evidence type="ECO:0000256" key="2">
    <source>
        <dbReference type="ARBA" id="ARBA00022630"/>
    </source>
</evidence>
<dbReference type="STRING" id="1280941.HY2_14000"/>
<accession>A0A062U195</accession>
<dbReference type="GO" id="GO:0071949">
    <property type="term" value="F:FAD binding"/>
    <property type="evidence" value="ECO:0007669"/>
    <property type="project" value="InterPro"/>
</dbReference>
<keyword evidence="8" id="KW-1185">Reference proteome</keyword>
<protein>
    <recommendedName>
        <fullName evidence="6">FAD-binding domain-containing protein</fullName>
    </recommendedName>
</protein>
<dbReference type="InterPro" id="IPR050493">
    <property type="entry name" value="FAD-dep_Monooxygenase_BioMet"/>
</dbReference>
<dbReference type="eggNOG" id="COG0654">
    <property type="taxonomic scope" value="Bacteria"/>
</dbReference>
<evidence type="ECO:0000256" key="5">
    <source>
        <dbReference type="ARBA" id="ARBA00023033"/>
    </source>
</evidence>
<reference evidence="7 8" key="1">
    <citation type="submission" date="2013-04" db="EMBL/GenBank/DDBJ databases">
        <title>Hyphomonas sp. T24B3 Genome Sequencing.</title>
        <authorList>
            <person name="Lai Q."/>
            <person name="Shao Z."/>
        </authorList>
    </citation>
    <scope>NUCLEOTIDE SEQUENCE [LARGE SCALE GENOMIC DNA]</scope>
    <source>
        <strain evidence="7 8">T24B3</strain>
    </source>
</reference>
<evidence type="ECO:0000256" key="3">
    <source>
        <dbReference type="ARBA" id="ARBA00022827"/>
    </source>
</evidence>
<evidence type="ECO:0000256" key="4">
    <source>
        <dbReference type="ARBA" id="ARBA00023002"/>
    </source>
</evidence>
<evidence type="ECO:0000256" key="1">
    <source>
        <dbReference type="ARBA" id="ARBA00001974"/>
    </source>
</evidence>
<dbReference type="PANTHER" id="PTHR13789">
    <property type="entry name" value="MONOOXYGENASE"/>
    <property type="match status" value="1"/>
</dbReference>
<dbReference type="InterPro" id="IPR002938">
    <property type="entry name" value="FAD-bd"/>
</dbReference>
<accession>A0A328JVM0</accession>
<name>A0A062U195_9PROT</name>
<comment type="cofactor">
    <cofactor evidence="1">
        <name>FAD</name>
        <dbReference type="ChEBI" id="CHEBI:57692"/>
    </cofactor>
</comment>
<keyword evidence="2" id="KW-0285">Flavoprotein</keyword>
<dbReference type="SUPFAM" id="SSF54373">
    <property type="entry name" value="FAD-linked reductases, C-terminal domain"/>
    <property type="match status" value="1"/>
</dbReference>
<evidence type="ECO:0000313" key="8">
    <source>
        <dbReference type="Proteomes" id="UP000249123"/>
    </source>
</evidence>
<dbReference type="Gene3D" id="3.50.50.60">
    <property type="entry name" value="FAD/NAD(P)-binding domain"/>
    <property type="match status" value="1"/>
</dbReference>
<evidence type="ECO:0000313" key="7">
    <source>
        <dbReference type="EMBL" id="RAN32703.1"/>
    </source>
</evidence>
<organism evidence="7 8">
    <name type="scientific">Hyphomonas pacifica</name>
    <dbReference type="NCBI Taxonomy" id="1280941"/>
    <lineage>
        <taxon>Bacteria</taxon>
        <taxon>Pseudomonadati</taxon>
        <taxon>Pseudomonadota</taxon>
        <taxon>Alphaproteobacteria</taxon>
        <taxon>Hyphomonadales</taxon>
        <taxon>Hyphomonadaceae</taxon>
        <taxon>Hyphomonas</taxon>
    </lineage>
</organism>
<sequence>MRVLIAGGGIGGLTAAIALQRLGHEVMVFEQAGVLDEVGAGIQVSPNGVKVLKALGVEARVSRNAFRPKALEMRMGRSGRLLFDIPLRKTAINRWGADYLHVHRADMVEALKEVLLERQPDSIHLGCKAASYSQDDKGVRLQLQSGDVFEGDVLVGADGIHSLIRAQMLGPDAPRYTGMTAWRAVAPVACLGDHAPPPTASVWVGSRRHAVTYLLRGGSLANFVGVVERKEQHVESWTAEGSREDAVRDFQGWSSDVTAIIEKADVLHRWALYDRDELPRWCDGRVTLLGDACHPMLPFLAQGAVMAIEDAYVLAQQLSREATPEAALKAYEAARKPRTSRVQAGARANARLFHRRNPFTQMSTYGPMWIAGRTMKGFVHSRNDWLYSHDVTCS</sequence>
<dbReference type="OrthoDB" id="4230779at2"/>
<evidence type="ECO:0000259" key="6">
    <source>
        <dbReference type="Pfam" id="PF01494"/>
    </source>
</evidence>
<keyword evidence="3" id="KW-0274">FAD</keyword>